<protein>
    <submittedName>
        <fullName evidence="3">Uncharacterized protein</fullName>
    </submittedName>
</protein>
<sequence length="245" mass="28593">MDVEIVEELSKMLAGRKAVTEEEIRRKAIRCALKIMGARLVGIDAELIEDVTCSLIDCPITLKSLHFSEKVKIGDVLFYHPHVIKPEKEDFEQAYFEYKQSKKFLDAFDIMREVTDRFFEGYEAEGRYMRKYTKDGRNYYAFFSTIDDTFEDVDIHLRMVDEVDGDYVVIVPTENELNPFLKFFKQYSEDAKRAGLKIWVVNPDEKTIDPFIGYPKDFRLLKGFKNPKAAALVSAYWRVTVTDLD</sequence>
<accession>A0A075WFD5</accession>
<feature type="domain" description="DUF6834" evidence="1">
    <location>
        <begin position="97"/>
        <end position="226"/>
    </location>
</feature>
<evidence type="ECO:0000313" key="3">
    <source>
        <dbReference type="EMBL" id="AIG99080.1"/>
    </source>
</evidence>
<organism evidence="3 4">
    <name type="scientific">Archaeoglobus fulgidus DSM 8774</name>
    <dbReference type="NCBI Taxonomy" id="1344584"/>
    <lineage>
        <taxon>Archaea</taxon>
        <taxon>Methanobacteriati</taxon>
        <taxon>Methanobacteriota</taxon>
        <taxon>Archaeoglobi</taxon>
        <taxon>Archaeoglobales</taxon>
        <taxon>Archaeoglobaceae</taxon>
        <taxon>Archaeoglobus</taxon>
    </lineage>
</organism>
<dbReference type="GeneID" id="24795839"/>
<proteinExistence type="predicted"/>
<dbReference type="HOGENOM" id="CLU_1113837_0_0_2"/>
<dbReference type="InterPro" id="IPR049266">
    <property type="entry name" value="AF2093-like_C_sf"/>
</dbReference>
<gene>
    <name evidence="3" type="ORF">AFULGI_00023600</name>
</gene>
<evidence type="ECO:0000259" key="2">
    <source>
        <dbReference type="Pfam" id="PF20897"/>
    </source>
</evidence>
<dbReference type="Pfam" id="PF20755">
    <property type="entry name" value="DUF6834_C"/>
    <property type="match status" value="1"/>
</dbReference>
<dbReference type="Proteomes" id="UP000028501">
    <property type="component" value="Chromosome"/>
</dbReference>
<evidence type="ECO:0000259" key="1">
    <source>
        <dbReference type="Pfam" id="PF20755"/>
    </source>
</evidence>
<reference evidence="3 4" key="1">
    <citation type="submission" date="2013-07" db="EMBL/GenBank/DDBJ databases">
        <title>Genome of Archaeoglobus fulgidus.</title>
        <authorList>
            <person name="Fiebig A."/>
            <person name="Birkeland N.-K."/>
        </authorList>
    </citation>
    <scope>NUCLEOTIDE SEQUENCE [LARGE SCALE GENOMIC DNA]</scope>
    <source>
        <strain evidence="3 4">DSM 8774</strain>
    </source>
</reference>
<dbReference type="AlphaFoldDB" id="A0A075WFD5"/>
<dbReference type="InterPro" id="IPR023291">
    <property type="entry name" value="Af2093-N"/>
</dbReference>
<dbReference type="Gene3D" id="3.40.50.10670">
    <property type="entry name" value="af2093 domain"/>
    <property type="match status" value="1"/>
</dbReference>
<dbReference type="Pfam" id="PF20897">
    <property type="entry name" value="DUF6846"/>
    <property type="match status" value="1"/>
</dbReference>
<dbReference type="InterPro" id="IPR049264">
    <property type="entry name" value="DUF6846"/>
</dbReference>
<feature type="domain" description="DUF6846" evidence="2">
    <location>
        <begin position="4"/>
        <end position="95"/>
    </location>
</feature>
<dbReference type="RefSeq" id="WP_010879584.1">
    <property type="nucleotide sequence ID" value="NZ_CP006577.1"/>
</dbReference>
<dbReference type="KEGG" id="afg:AFULGI_00023600"/>
<dbReference type="CDD" id="cd22184">
    <property type="entry name" value="Af2093-like"/>
    <property type="match status" value="1"/>
</dbReference>
<dbReference type="InterPro" id="IPR049429">
    <property type="entry name" value="AF2093-like"/>
</dbReference>
<dbReference type="Gene3D" id="1.10.3400.10">
    <property type="entry name" value="af_2093 domain like"/>
    <property type="match status" value="1"/>
</dbReference>
<dbReference type="EMBL" id="CP006577">
    <property type="protein sequence ID" value="AIG99080.1"/>
    <property type="molecule type" value="Genomic_DNA"/>
</dbReference>
<dbReference type="SMR" id="A0A075WFD5"/>
<evidence type="ECO:0000313" key="4">
    <source>
        <dbReference type="Proteomes" id="UP000028501"/>
    </source>
</evidence>
<name>A0A075WFD5_ARCFL</name>
<dbReference type="InterPro" id="IPR049265">
    <property type="entry name" value="DUF6834"/>
</dbReference>